<keyword evidence="3" id="KW-1185">Reference proteome</keyword>
<feature type="compositionally biased region" description="Polar residues" evidence="1">
    <location>
        <begin position="165"/>
        <end position="198"/>
    </location>
</feature>
<organism evidence="2 3">
    <name type="scientific">Coniochaeta ligniaria NRRL 30616</name>
    <dbReference type="NCBI Taxonomy" id="1408157"/>
    <lineage>
        <taxon>Eukaryota</taxon>
        <taxon>Fungi</taxon>
        <taxon>Dikarya</taxon>
        <taxon>Ascomycota</taxon>
        <taxon>Pezizomycotina</taxon>
        <taxon>Sordariomycetes</taxon>
        <taxon>Sordariomycetidae</taxon>
        <taxon>Coniochaetales</taxon>
        <taxon>Coniochaetaceae</taxon>
        <taxon>Coniochaeta</taxon>
    </lineage>
</organism>
<proteinExistence type="predicted"/>
<protein>
    <submittedName>
        <fullName evidence="2">Uncharacterized protein</fullName>
    </submittedName>
</protein>
<dbReference type="Proteomes" id="UP000182658">
    <property type="component" value="Unassembled WGS sequence"/>
</dbReference>
<feature type="compositionally biased region" description="Polar residues" evidence="1">
    <location>
        <begin position="127"/>
        <end position="137"/>
    </location>
</feature>
<gene>
    <name evidence="2" type="ORF">CONLIGDRAFT_701412</name>
</gene>
<dbReference type="AlphaFoldDB" id="A0A1J7IQ76"/>
<reference evidence="2 3" key="1">
    <citation type="submission" date="2016-10" db="EMBL/GenBank/DDBJ databases">
        <title>Draft genome sequence of Coniochaeta ligniaria NRRL30616, a lignocellulolytic fungus for bioabatement of inhibitors in plant biomass hydrolysates.</title>
        <authorList>
            <consortium name="DOE Joint Genome Institute"/>
            <person name="Jimenez D.J."/>
            <person name="Hector R.E."/>
            <person name="Riley R."/>
            <person name="Sun H."/>
            <person name="Grigoriev I.V."/>
            <person name="Van Elsas J.D."/>
            <person name="Nichols N.N."/>
        </authorList>
    </citation>
    <scope>NUCLEOTIDE SEQUENCE [LARGE SCALE GENOMIC DNA]</scope>
    <source>
        <strain evidence="2 3">NRRL 30616</strain>
    </source>
</reference>
<sequence>MESEYQSAPNSYEKVAPAIQRALGVPTRYLIVISYTHQPSYWASICPTKRPLINTMSQGRGIESRNWRARQGSDHTRRPGHLGLNVRPGRGRGSSRRGGSLRRGGWGARGTGAGGLGAERAPGEGISDTSRASAQQHSSSDSTDGLGDTTMADYNPYGPGPGGQTRRQAANANDSNPGGQTRRQAENVNDSNPGGQTRRQAENLDDSNPALKKRKLLPPVVTIHGKFWIPDNSAPVNETRRFMVMTEHGFPKQIYDQGPGPFRQHVESILGEALTERAVIDLPKVGVYSESGENAQDRFFGNQFAGEALKRVRDDFDLLESDNKAQKEQIIKDKDRVRELGLEEGPEMSSDLPHLDIPARHRMILMAKNLHTRYRTMWQMATNAALIPATSESYKNQPRDFSINLQSYGGFKPHKDRYDLCTALAHSGSLRDDLILGKSRYFQVWQSDDHTLQGPSPRQRLYEKMFQELYSMDYETADWIVNAADVEDVKPAQELIRLIDRFRYAMDVSYKHAHHGHKDSATGKTNQSMSRNTLNNYKSAETLYKNWAKGLKQLVADQQKKPSDQLYSLNASEKHKISHTTDQFYARVRPLLAGNWDRLERLKAWKPTEALQRQYNSFQGKHDPFAA</sequence>
<evidence type="ECO:0000256" key="1">
    <source>
        <dbReference type="SAM" id="MobiDB-lite"/>
    </source>
</evidence>
<name>A0A1J7IQ76_9PEZI</name>
<evidence type="ECO:0000313" key="3">
    <source>
        <dbReference type="Proteomes" id="UP000182658"/>
    </source>
</evidence>
<dbReference type="InParanoid" id="A0A1J7IQ76"/>
<feature type="compositionally biased region" description="Basic and acidic residues" evidence="1">
    <location>
        <begin position="63"/>
        <end position="77"/>
    </location>
</feature>
<feature type="compositionally biased region" description="Low complexity" evidence="1">
    <location>
        <begin position="138"/>
        <end position="150"/>
    </location>
</feature>
<dbReference type="OrthoDB" id="10409003at2759"/>
<feature type="region of interest" description="Disordered" evidence="1">
    <location>
        <begin position="63"/>
        <end position="213"/>
    </location>
</feature>
<accession>A0A1J7IQ76</accession>
<evidence type="ECO:0000313" key="2">
    <source>
        <dbReference type="EMBL" id="OIW29347.1"/>
    </source>
</evidence>
<dbReference type="EMBL" id="KV875097">
    <property type="protein sequence ID" value="OIW29347.1"/>
    <property type="molecule type" value="Genomic_DNA"/>
</dbReference>
<feature type="compositionally biased region" description="Gly residues" evidence="1">
    <location>
        <begin position="101"/>
        <end position="117"/>
    </location>
</feature>